<accession>A0A0A2WDS8</accession>
<feature type="domain" description="CzcB-like C-terminal circularly permuted SH3-like" evidence="7">
    <location>
        <begin position="316"/>
        <end position="377"/>
    </location>
</feature>
<proteinExistence type="inferred from homology"/>
<dbReference type="PANTHER" id="PTHR30097">
    <property type="entry name" value="CATION EFFLUX SYSTEM PROTEIN CUSB"/>
    <property type="match status" value="1"/>
</dbReference>
<dbReference type="GO" id="GO:0030313">
    <property type="term" value="C:cell envelope"/>
    <property type="evidence" value="ECO:0007669"/>
    <property type="project" value="TreeGrafter"/>
</dbReference>
<dbReference type="STRING" id="1300345.LF41_1742"/>
<dbReference type="AlphaFoldDB" id="A0A0A2WDS8"/>
<dbReference type="SUPFAM" id="SSF111369">
    <property type="entry name" value="HlyD-like secretion proteins"/>
    <property type="match status" value="1"/>
</dbReference>
<feature type="chain" id="PRO_5002007149" evidence="4">
    <location>
        <begin position="31"/>
        <end position="391"/>
    </location>
</feature>
<comment type="caution">
    <text evidence="8">The sequence shown here is derived from an EMBL/GenBank/DDBJ whole genome shotgun (WGS) entry which is preliminary data.</text>
</comment>
<protein>
    <submittedName>
        <fullName evidence="8">RND superfamily heavy metal efflux transporter</fullName>
    </submittedName>
</protein>
<name>A0A0A2WDS8_9GAMM</name>
<dbReference type="Proteomes" id="UP000030518">
    <property type="component" value="Unassembled WGS sequence"/>
</dbReference>
<dbReference type="InterPro" id="IPR058792">
    <property type="entry name" value="Beta-barrel_RND_2"/>
</dbReference>
<dbReference type="Pfam" id="PF25954">
    <property type="entry name" value="Beta-barrel_RND_2"/>
    <property type="match status" value="1"/>
</dbReference>
<dbReference type="RefSeq" id="WP_052116480.1">
    <property type="nucleotide sequence ID" value="NZ_JRKJ01000023.1"/>
</dbReference>
<dbReference type="GO" id="GO:0016020">
    <property type="term" value="C:membrane"/>
    <property type="evidence" value="ECO:0007669"/>
    <property type="project" value="InterPro"/>
</dbReference>
<evidence type="ECO:0000259" key="5">
    <source>
        <dbReference type="Pfam" id="PF25954"/>
    </source>
</evidence>
<dbReference type="GO" id="GO:0015679">
    <property type="term" value="P:plasma membrane copper ion transport"/>
    <property type="evidence" value="ECO:0007669"/>
    <property type="project" value="TreeGrafter"/>
</dbReference>
<keyword evidence="2" id="KW-0813">Transport</keyword>
<dbReference type="PROSITE" id="PS51257">
    <property type="entry name" value="PROKAR_LIPOPROTEIN"/>
    <property type="match status" value="1"/>
</dbReference>
<comment type="similarity">
    <text evidence="1">Belongs to the membrane fusion protein (MFP) (TC 8.A.1) family.</text>
</comment>
<evidence type="ECO:0000313" key="9">
    <source>
        <dbReference type="Proteomes" id="UP000030518"/>
    </source>
</evidence>
<feature type="compositionally biased region" description="Basic and acidic residues" evidence="3">
    <location>
        <begin position="30"/>
        <end position="49"/>
    </location>
</feature>
<dbReference type="InterPro" id="IPR058649">
    <property type="entry name" value="CzcB_C"/>
</dbReference>
<dbReference type="Pfam" id="PF25975">
    <property type="entry name" value="CzcB_C"/>
    <property type="match status" value="1"/>
</dbReference>
<dbReference type="PANTHER" id="PTHR30097:SF4">
    <property type="entry name" value="SLR6042 PROTEIN"/>
    <property type="match status" value="1"/>
</dbReference>
<dbReference type="Gene3D" id="2.40.30.170">
    <property type="match status" value="1"/>
</dbReference>
<dbReference type="PATRIC" id="fig|1300345.3.peg.2799"/>
<feature type="domain" description="CusB-like beta-barrel" evidence="5">
    <location>
        <begin position="230"/>
        <end position="303"/>
    </location>
</feature>
<evidence type="ECO:0000256" key="2">
    <source>
        <dbReference type="ARBA" id="ARBA00022448"/>
    </source>
</evidence>
<dbReference type="InterPro" id="IPR051909">
    <property type="entry name" value="MFP_Cation_Efflux"/>
</dbReference>
<sequence>MDRIRLLTLPLAASLLLVLASCSKSTDADAAKPTAEAEHAEGEADHAEGGEEEAAGPVKMDEASMKAAGIRLQTLQPSSLSEELRAPGEVVDSAYGTTLITPQVEALVVRRHAKLGDEVRAGAPLATLASVEVSDAQAELRIAEQEWRRVSALGREAVAGRRINEAKVAVDRARAKAQAYGLPGTASGGVNGQFTLTAPHAGRITEDEFVVGERIEPGKPLFRLVDESVVWVDAKLPSGTVSRIEPGSSATIVVQGERISGKVLRSAHRTSDATRTASVRLEVPNKGDRLHGGDFVEVYFEAASGANSDNKAATQLAIPTDALVQLEGETVVFRRNAEGALEPVPVRTGEVIGDRTVIREGLKAGDSVVVAGAFAVKSQILKAQLGEGHGH</sequence>
<feature type="domain" description="CzcB-like barrel-sandwich hybrid" evidence="6">
    <location>
        <begin position="98"/>
        <end position="226"/>
    </location>
</feature>
<dbReference type="InterPro" id="IPR058647">
    <property type="entry name" value="BSH_CzcB-like"/>
</dbReference>
<feature type="region of interest" description="Disordered" evidence="3">
    <location>
        <begin position="30"/>
        <end position="56"/>
    </location>
</feature>
<evidence type="ECO:0000259" key="6">
    <source>
        <dbReference type="Pfam" id="PF25973"/>
    </source>
</evidence>
<dbReference type="GO" id="GO:0022857">
    <property type="term" value="F:transmembrane transporter activity"/>
    <property type="evidence" value="ECO:0007669"/>
    <property type="project" value="InterPro"/>
</dbReference>
<dbReference type="GO" id="GO:0060003">
    <property type="term" value="P:copper ion export"/>
    <property type="evidence" value="ECO:0007669"/>
    <property type="project" value="TreeGrafter"/>
</dbReference>
<evidence type="ECO:0000256" key="1">
    <source>
        <dbReference type="ARBA" id="ARBA00009477"/>
    </source>
</evidence>
<gene>
    <name evidence="8" type="ORF">LF41_1742</name>
</gene>
<dbReference type="Pfam" id="PF25973">
    <property type="entry name" value="BSH_CzcB"/>
    <property type="match status" value="1"/>
</dbReference>
<dbReference type="OrthoDB" id="9768185at2"/>
<evidence type="ECO:0000256" key="3">
    <source>
        <dbReference type="SAM" id="MobiDB-lite"/>
    </source>
</evidence>
<keyword evidence="9" id="KW-1185">Reference proteome</keyword>
<reference evidence="8 9" key="1">
    <citation type="submission" date="2014-09" db="EMBL/GenBank/DDBJ databases">
        <title>Genome sequences of Lysobacter dokdonensis DS-58.</title>
        <authorList>
            <person name="Kim J.F."/>
            <person name="Kwak M.-J."/>
        </authorList>
    </citation>
    <scope>NUCLEOTIDE SEQUENCE [LARGE SCALE GENOMIC DNA]</scope>
    <source>
        <strain evidence="8 9">DS-58</strain>
    </source>
</reference>
<dbReference type="eggNOG" id="COG0845">
    <property type="taxonomic scope" value="Bacteria"/>
</dbReference>
<dbReference type="Gene3D" id="2.40.50.100">
    <property type="match status" value="1"/>
</dbReference>
<keyword evidence="4" id="KW-0732">Signal</keyword>
<organism evidence="8 9">
    <name type="scientific">Lysobacter dokdonensis DS-58</name>
    <dbReference type="NCBI Taxonomy" id="1300345"/>
    <lineage>
        <taxon>Bacteria</taxon>
        <taxon>Pseudomonadati</taxon>
        <taxon>Pseudomonadota</taxon>
        <taxon>Gammaproteobacteria</taxon>
        <taxon>Lysobacterales</taxon>
        <taxon>Lysobacteraceae</taxon>
        <taxon>Noviluteimonas</taxon>
    </lineage>
</organism>
<dbReference type="NCBIfam" id="TIGR01730">
    <property type="entry name" value="RND_mfp"/>
    <property type="match status" value="1"/>
</dbReference>
<dbReference type="Gene3D" id="2.40.420.20">
    <property type="match status" value="1"/>
</dbReference>
<evidence type="ECO:0000313" key="8">
    <source>
        <dbReference type="EMBL" id="KGQ17888.1"/>
    </source>
</evidence>
<evidence type="ECO:0000259" key="7">
    <source>
        <dbReference type="Pfam" id="PF25975"/>
    </source>
</evidence>
<evidence type="ECO:0000256" key="4">
    <source>
        <dbReference type="SAM" id="SignalP"/>
    </source>
</evidence>
<feature type="signal peptide" evidence="4">
    <location>
        <begin position="1"/>
        <end position="30"/>
    </location>
</feature>
<dbReference type="EMBL" id="JRKJ01000023">
    <property type="protein sequence ID" value="KGQ17888.1"/>
    <property type="molecule type" value="Genomic_DNA"/>
</dbReference>
<dbReference type="InterPro" id="IPR006143">
    <property type="entry name" value="RND_pump_MFP"/>
</dbReference>